<dbReference type="Gene3D" id="3.90.1300.10">
    <property type="entry name" value="Amidase signature (AS) domain"/>
    <property type="match status" value="1"/>
</dbReference>
<dbReference type="Proteomes" id="UP000242447">
    <property type="component" value="Chromosome"/>
</dbReference>
<keyword evidence="4" id="KW-1185">Reference proteome</keyword>
<dbReference type="Pfam" id="PF01425">
    <property type="entry name" value="Amidase"/>
    <property type="match status" value="1"/>
</dbReference>
<evidence type="ECO:0000313" key="4">
    <source>
        <dbReference type="Proteomes" id="UP000242447"/>
    </source>
</evidence>
<dbReference type="STRING" id="92947.BVG79_00048"/>
<dbReference type="KEGG" id="kro:BVG79_00048"/>
<dbReference type="InterPro" id="IPR023631">
    <property type="entry name" value="Amidase_dom"/>
</dbReference>
<protein>
    <recommendedName>
        <fullName evidence="2">Amidase domain-containing protein</fullName>
    </recommendedName>
</protein>
<dbReference type="PANTHER" id="PTHR11895">
    <property type="entry name" value="TRANSAMIDASE"/>
    <property type="match status" value="1"/>
</dbReference>
<dbReference type="InterPro" id="IPR036928">
    <property type="entry name" value="AS_sf"/>
</dbReference>
<dbReference type="EMBL" id="CP019937">
    <property type="protein sequence ID" value="ARO13408.1"/>
    <property type="molecule type" value="Genomic_DNA"/>
</dbReference>
<evidence type="ECO:0000313" key="3">
    <source>
        <dbReference type="EMBL" id="ARO13408.1"/>
    </source>
</evidence>
<sequence length="442" mass="45872">MTDSGQDNMADDLTQLSACDAAAAIASRAITARALAEAYLARIAQRDAAVRAWTYLDAAQVLAAADAADAAPMDGRGPLHGVPVGIKDIIYTKDMPTSFNSPHFQDYFPNIDAASVAMLRDAGAIIMGKLDTVEFAVNGRRAATKNPHDPSRTPGGSSSGSAAAVADAQVPLSLGTQTGGSVIRPASYCGAWAMKPTWNAVSHEGFKVCAASFDTLGWYGRSAADLALLADVFGIADDAASAIDTLHGLRIAFCPSPVWDRAEPATQQAIKTTIAALTAAGATVDTLTLPTAFDGLTAAHGVIMQSEMRSAFRAEYLAIGDALYPELVDIMRNTAGQTRADLLKAQNLAAQCRAAFDTLAAPYDAVLTPSTPGTAPLGPQNTGAATFNRIWTLLHMPCVNIPGLTAADGLPIGVTLTGPRFSDRKILQVAALLGPKLSPPPV</sequence>
<dbReference type="RefSeq" id="WP_085785132.1">
    <property type="nucleotide sequence ID" value="NZ_CP019937.1"/>
</dbReference>
<proteinExistence type="predicted"/>
<evidence type="ECO:0000259" key="2">
    <source>
        <dbReference type="Pfam" id="PF01425"/>
    </source>
</evidence>
<feature type="region of interest" description="Disordered" evidence="1">
    <location>
        <begin position="142"/>
        <end position="162"/>
    </location>
</feature>
<feature type="domain" description="Amidase" evidence="2">
    <location>
        <begin position="35"/>
        <end position="427"/>
    </location>
</feature>
<dbReference type="OrthoDB" id="9777859at2"/>
<dbReference type="GO" id="GO:0003824">
    <property type="term" value="F:catalytic activity"/>
    <property type="evidence" value="ECO:0007669"/>
    <property type="project" value="InterPro"/>
</dbReference>
<gene>
    <name evidence="3" type="ORF">BVG79_00048</name>
</gene>
<organism evidence="3 4">
    <name type="scientific">Ketogulonicigenium robustum</name>
    <dbReference type="NCBI Taxonomy" id="92947"/>
    <lineage>
        <taxon>Bacteria</taxon>
        <taxon>Pseudomonadati</taxon>
        <taxon>Pseudomonadota</taxon>
        <taxon>Alphaproteobacteria</taxon>
        <taxon>Rhodobacterales</taxon>
        <taxon>Roseobacteraceae</taxon>
        <taxon>Ketogulonicigenium</taxon>
    </lineage>
</organism>
<dbReference type="SUPFAM" id="SSF75304">
    <property type="entry name" value="Amidase signature (AS) enzymes"/>
    <property type="match status" value="1"/>
</dbReference>
<accession>A0A1W6NVY9</accession>
<dbReference type="AlphaFoldDB" id="A0A1W6NVY9"/>
<name>A0A1W6NVY9_9RHOB</name>
<dbReference type="InterPro" id="IPR000120">
    <property type="entry name" value="Amidase"/>
</dbReference>
<reference evidence="3 4" key="1">
    <citation type="submission" date="2017-02" db="EMBL/GenBank/DDBJ databases">
        <title>Ketogulonicigenium robustum SPU B003 Genome sequencing and assembly.</title>
        <authorList>
            <person name="Li Y."/>
            <person name="Liu L."/>
            <person name="Wang C."/>
            <person name="Zhang M."/>
            <person name="Zhang T."/>
            <person name="Zhang Y."/>
        </authorList>
    </citation>
    <scope>NUCLEOTIDE SEQUENCE [LARGE SCALE GENOMIC DNA]</scope>
    <source>
        <strain evidence="3 4">SPU_B003</strain>
    </source>
</reference>
<evidence type="ECO:0000256" key="1">
    <source>
        <dbReference type="SAM" id="MobiDB-lite"/>
    </source>
</evidence>
<dbReference type="PANTHER" id="PTHR11895:SF151">
    <property type="entry name" value="GLUTAMYL-TRNA(GLN) AMIDOTRANSFERASE SUBUNIT A"/>
    <property type="match status" value="1"/>
</dbReference>